<evidence type="ECO:0000259" key="1">
    <source>
        <dbReference type="PROSITE" id="PS51184"/>
    </source>
</evidence>
<protein>
    <submittedName>
        <fullName evidence="3">Cupin</fullName>
    </submittedName>
    <submittedName>
        <fullName evidence="2">JmjC domain, hydroxylase family protein</fullName>
    </submittedName>
</protein>
<feature type="domain" description="JmjC" evidence="1">
    <location>
        <begin position="84"/>
        <end position="237"/>
    </location>
</feature>
<accession>A0A090Z0U2</accession>
<dbReference type="Proteomes" id="UP000264294">
    <property type="component" value="Unassembled WGS sequence"/>
</dbReference>
<reference evidence="3 5" key="2">
    <citation type="submission" date="2018-08" db="EMBL/GenBank/DDBJ databases">
        <title>Bacillus clarus sp. nov. strain PS00077A.</title>
        <authorList>
            <person name="Mendez Acevedo M."/>
            <person name="Carroll L."/>
            <person name="Mukherjee M."/>
            <person name="Wiedmann M."/>
            <person name="Kovac J."/>
        </authorList>
    </citation>
    <scope>NUCLEOTIDE SEQUENCE [LARGE SCALE GENOMIC DNA]</scope>
    <source>
        <strain evidence="3 5">PS00077A</strain>
    </source>
</reference>
<sequence>MIERIDYKNLTYERFMKEFADKKPVILTNLVNDWECYNWDLKYLNEKFGEQEVVIRKSDYEGEKKVYTVKLSKFIQLLEDGNEENWYCDWPFSIMGNKEIALSYSIPSFLTEQIVGKKGDKELKWVFLGSSNTGTPLHKDFQATHNWNAVIFGKKKWVFFSPEYDQEMEYLASINCNIFNPTPEERDIICKANPYYIELQQGEIIYTPKNWWHQVINEELTFAISENFWFKHELQVN</sequence>
<evidence type="ECO:0000313" key="4">
    <source>
        <dbReference type="Proteomes" id="UP000029389"/>
    </source>
</evidence>
<keyword evidence="5" id="KW-1185">Reference proteome</keyword>
<dbReference type="Proteomes" id="UP000029389">
    <property type="component" value="Unassembled WGS sequence"/>
</dbReference>
<dbReference type="RefSeq" id="WP_042978945.1">
    <property type="nucleotide sequence ID" value="NZ_JMQC01000008.1"/>
</dbReference>
<dbReference type="InterPro" id="IPR003347">
    <property type="entry name" value="JmjC_dom"/>
</dbReference>
<dbReference type="SUPFAM" id="SSF51197">
    <property type="entry name" value="Clavaminate synthase-like"/>
    <property type="match status" value="1"/>
</dbReference>
<dbReference type="PANTHER" id="PTHR12480:SF6">
    <property type="entry name" value="2-OXOGLUTARATE AND IRON-DEPENDENT OXYGENASE JMJD4"/>
    <property type="match status" value="1"/>
</dbReference>
<dbReference type="AlphaFoldDB" id="A0A090Z0U2"/>
<proteinExistence type="predicted"/>
<evidence type="ECO:0000313" key="3">
    <source>
        <dbReference type="EMBL" id="RFT62381.1"/>
    </source>
</evidence>
<dbReference type="GO" id="GO:0045905">
    <property type="term" value="P:positive regulation of translational termination"/>
    <property type="evidence" value="ECO:0007669"/>
    <property type="project" value="TreeGrafter"/>
</dbReference>
<dbReference type="GO" id="GO:0005737">
    <property type="term" value="C:cytoplasm"/>
    <property type="evidence" value="ECO:0007669"/>
    <property type="project" value="TreeGrafter"/>
</dbReference>
<dbReference type="EMBL" id="QVOD01000071">
    <property type="protein sequence ID" value="RFT62381.1"/>
    <property type="molecule type" value="Genomic_DNA"/>
</dbReference>
<dbReference type="Gene3D" id="2.60.120.650">
    <property type="entry name" value="Cupin"/>
    <property type="match status" value="1"/>
</dbReference>
<evidence type="ECO:0000313" key="2">
    <source>
        <dbReference type="EMBL" id="KFN03790.1"/>
    </source>
</evidence>
<dbReference type="GO" id="GO:0043565">
    <property type="term" value="F:sequence-specific DNA binding"/>
    <property type="evidence" value="ECO:0007669"/>
    <property type="project" value="TreeGrafter"/>
</dbReference>
<comment type="caution">
    <text evidence="2">The sequence shown here is derived from an EMBL/GenBank/DDBJ whole genome shotgun (WGS) entry which is preliminary data.</text>
</comment>
<reference evidence="2 4" key="1">
    <citation type="submission" date="2014-04" db="EMBL/GenBank/DDBJ databases">
        <authorList>
            <person name="Bishop-Lilly K.A."/>
            <person name="Broomall S.M."/>
            <person name="Chain P.S."/>
            <person name="Chertkov O."/>
            <person name="Coyne S.R."/>
            <person name="Daligault H.E."/>
            <person name="Davenport K.W."/>
            <person name="Erkkila T."/>
            <person name="Frey K.G."/>
            <person name="Gibbons H.S."/>
            <person name="Gu W."/>
            <person name="Jaissle J."/>
            <person name="Johnson S.L."/>
            <person name="Koroleva G.I."/>
            <person name="Ladner J.T."/>
            <person name="Lo C.-C."/>
            <person name="Minogue T.D."/>
            <person name="Munk C."/>
            <person name="Palacios G.F."/>
            <person name="Redden C.L."/>
            <person name="Rosenzweig C.N."/>
            <person name="Scholz M.B."/>
            <person name="Teshima H."/>
            <person name="Xu Y."/>
        </authorList>
    </citation>
    <scope>NUCLEOTIDE SEQUENCE [LARGE SCALE GENOMIC DNA]</scope>
    <source>
        <strain evidence="2 4">BHP</strain>
    </source>
</reference>
<name>A0A090Z0U2_9BACI</name>
<evidence type="ECO:0000313" key="5">
    <source>
        <dbReference type="Proteomes" id="UP000264294"/>
    </source>
</evidence>
<organism evidence="2 4">
    <name type="scientific">Bacillus clarus</name>
    <dbReference type="NCBI Taxonomy" id="2338372"/>
    <lineage>
        <taxon>Bacteria</taxon>
        <taxon>Bacillati</taxon>
        <taxon>Bacillota</taxon>
        <taxon>Bacilli</taxon>
        <taxon>Bacillales</taxon>
        <taxon>Bacillaceae</taxon>
        <taxon>Bacillus</taxon>
        <taxon>Bacillus cereus group</taxon>
    </lineage>
</organism>
<dbReference type="InterPro" id="IPR041667">
    <property type="entry name" value="Cupin_8"/>
</dbReference>
<dbReference type="PROSITE" id="PS51184">
    <property type="entry name" value="JMJC"/>
    <property type="match status" value="1"/>
</dbReference>
<dbReference type="EMBL" id="JMQC01000008">
    <property type="protein sequence ID" value="KFN03790.1"/>
    <property type="molecule type" value="Genomic_DNA"/>
</dbReference>
<dbReference type="Pfam" id="PF13621">
    <property type="entry name" value="Cupin_8"/>
    <property type="match status" value="1"/>
</dbReference>
<dbReference type="PANTHER" id="PTHR12480">
    <property type="entry name" value="ARGININE DEMETHYLASE AND LYSYL-HYDROXYLASE JMJD"/>
    <property type="match status" value="1"/>
</dbReference>
<gene>
    <name evidence="3" type="ORF">D0U04_28385</name>
    <name evidence="2" type="ORF">DJ93_250</name>
</gene>
<dbReference type="InterPro" id="IPR050910">
    <property type="entry name" value="JMJD6_ArgDemeth/LysHydrox"/>
</dbReference>
<dbReference type="SMART" id="SM00558">
    <property type="entry name" value="JmjC"/>
    <property type="match status" value="1"/>
</dbReference>
<dbReference type="PATRIC" id="fig|1405.8.peg.419"/>
<dbReference type="GO" id="GO:0016706">
    <property type="term" value="F:2-oxoglutarate-dependent dioxygenase activity"/>
    <property type="evidence" value="ECO:0007669"/>
    <property type="project" value="TreeGrafter"/>
</dbReference>